<name>A0A6B0QQU6_9CETA</name>
<evidence type="ECO:0000313" key="3">
    <source>
        <dbReference type="Proteomes" id="UP000322234"/>
    </source>
</evidence>
<sequence length="97" mass="10760">MGLKAFAKKTLLSTVQHQAKQTRSQPKQKESIQLDPPCGEKRVNFAKAKSPVEVMCALLESFTATQLGDPDLTSLRVHSLQLIFAKPKGDLQKEEEP</sequence>
<feature type="compositionally biased region" description="Basic and acidic residues" evidence="1">
    <location>
        <begin position="27"/>
        <end position="38"/>
    </location>
</feature>
<dbReference type="EMBL" id="VBQZ03000004">
    <property type="protein sequence ID" value="MXQ80258.1"/>
    <property type="molecule type" value="Genomic_DNA"/>
</dbReference>
<proteinExistence type="predicted"/>
<comment type="caution">
    <text evidence="2">The sequence shown here is derived from an EMBL/GenBank/DDBJ whole genome shotgun (WGS) entry which is preliminary data.</text>
</comment>
<protein>
    <submittedName>
        <fullName evidence="2">Uncharacterized protein</fullName>
    </submittedName>
</protein>
<evidence type="ECO:0000313" key="2">
    <source>
        <dbReference type="EMBL" id="MXQ80258.1"/>
    </source>
</evidence>
<organism evidence="2 3">
    <name type="scientific">Bos mutus</name>
    <name type="common">wild yak</name>
    <dbReference type="NCBI Taxonomy" id="72004"/>
    <lineage>
        <taxon>Eukaryota</taxon>
        <taxon>Metazoa</taxon>
        <taxon>Chordata</taxon>
        <taxon>Craniata</taxon>
        <taxon>Vertebrata</taxon>
        <taxon>Euteleostomi</taxon>
        <taxon>Mammalia</taxon>
        <taxon>Eutheria</taxon>
        <taxon>Laurasiatheria</taxon>
        <taxon>Artiodactyla</taxon>
        <taxon>Ruminantia</taxon>
        <taxon>Pecora</taxon>
        <taxon>Bovidae</taxon>
        <taxon>Bovinae</taxon>
        <taxon>Bos</taxon>
    </lineage>
</organism>
<gene>
    <name evidence="2" type="ORF">E5288_WYG006414</name>
</gene>
<dbReference type="Proteomes" id="UP000322234">
    <property type="component" value="Unassembled WGS sequence"/>
</dbReference>
<accession>A0A6B0QQU6</accession>
<reference evidence="2" key="1">
    <citation type="submission" date="2019-10" db="EMBL/GenBank/DDBJ databases">
        <title>The sequence and de novo assembly of the wild yak genome.</title>
        <authorList>
            <person name="Liu Y."/>
        </authorList>
    </citation>
    <scope>NUCLEOTIDE SEQUENCE [LARGE SCALE GENOMIC DNA]</scope>
    <source>
        <strain evidence="2">WY2019</strain>
    </source>
</reference>
<feature type="region of interest" description="Disordered" evidence="1">
    <location>
        <begin position="15"/>
        <end position="38"/>
    </location>
</feature>
<feature type="compositionally biased region" description="Polar residues" evidence="1">
    <location>
        <begin position="15"/>
        <end position="25"/>
    </location>
</feature>
<dbReference type="AlphaFoldDB" id="A0A6B0QQU6"/>
<evidence type="ECO:0000256" key="1">
    <source>
        <dbReference type="SAM" id="MobiDB-lite"/>
    </source>
</evidence>
<keyword evidence="3" id="KW-1185">Reference proteome</keyword>